<organism evidence="5 6">
    <name type="scientific">Alloyangia mangrovi</name>
    <dbReference type="NCBI Taxonomy" id="1779329"/>
    <lineage>
        <taxon>Bacteria</taxon>
        <taxon>Pseudomonadati</taxon>
        <taxon>Pseudomonadota</taxon>
        <taxon>Alphaproteobacteria</taxon>
        <taxon>Rhodobacterales</taxon>
        <taxon>Roseobacteraceae</taxon>
        <taxon>Alloyangia</taxon>
    </lineage>
</organism>
<keyword evidence="6" id="KW-1185">Reference proteome</keyword>
<dbReference type="Pfam" id="PF09339">
    <property type="entry name" value="HTH_IclR"/>
    <property type="match status" value="1"/>
</dbReference>
<dbReference type="InterPro" id="IPR050707">
    <property type="entry name" value="HTH_MetabolicPath_Reg"/>
</dbReference>
<evidence type="ECO:0000313" key="5">
    <source>
        <dbReference type="EMBL" id="MCT4373041.1"/>
    </source>
</evidence>
<feature type="domain" description="IclR-ED" evidence="4">
    <location>
        <begin position="87"/>
        <end position="270"/>
    </location>
</feature>
<evidence type="ECO:0000259" key="3">
    <source>
        <dbReference type="PROSITE" id="PS51077"/>
    </source>
</evidence>
<accession>A0ABT2KT94</accession>
<dbReference type="PANTHER" id="PTHR30136:SF24">
    <property type="entry name" value="HTH-TYPE TRANSCRIPTIONAL REPRESSOR ALLR"/>
    <property type="match status" value="1"/>
</dbReference>
<dbReference type="EMBL" id="NTHN02000065">
    <property type="protein sequence ID" value="MCT4373041.1"/>
    <property type="molecule type" value="Genomic_DNA"/>
</dbReference>
<dbReference type="PROSITE" id="PS51077">
    <property type="entry name" value="HTH_ICLR"/>
    <property type="match status" value="1"/>
</dbReference>
<keyword evidence="1" id="KW-0238">DNA-binding</keyword>
<evidence type="ECO:0000313" key="6">
    <source>
        <dbReference type="Proteomes" id="UP000217448"/>
    </source>
</evidence>
<proteinExistence type="predicted"/>
<feature type="domain" description="HTH iclR-type" evidence="3">
    <location>
        <begin position="24"/>
        <end position="86"/>
    </location>
</feature>
<evidence type="ECO:0000256" key="2">
    <source>
        <dbReference type="SAM" id="MobiDB-lite"/>
    </source>
</evidence>
<sequence length="286" mass="30938">MSVRNEDAAVAPSFRRPPATSGDVKSALRVIQVLDLLGQWGSARTHVQIAEELNIPKSSLTQVLKTLLRHDYLSIDAEIRGYLLGPAITDLAGRSRGRRDLSEAAAPVLEWVTEQTGESSALNLREGDHHRVAATVLSPHRIVAHLRLGDRAPLHATSGGQVILANLPEPMREEYLARARYQRFARNSLLSAEAVRDKLQAIAAAGYATVEEEYTPGIGGIARVILSPQGRPLASLSVTVPTERMTDALRETALGVIDRAVTMLKHRAGLTQRAAEGDASAELPHV</sequence>
<dbReference type="InterPro" id="IPR014757">
    <property type="entry name" value="Tscrpt_reg_IclR_C"/>
</dbReference>
<dbReference type="PROSITE" id="PS51078">
    <property type="entry name" value="ICLR_ED"/>
    <property type="match status" value="1"/>
</dbReference>
<feature type="region of interest" description="Disordered" evidence="2">
    <location>
        <begin position="1"/>
        <end position="21"/>
    </location>
</feature>
<dbReference type="SMART" id="SM00346">
    <property type="entry name" value="HTH_ICLR"/>
    <property type="match status" value="1"/>
</dbReference>
<evidence type="ECO:0000259" key="4">
    <source>
        <dbReference type="PROSITE" id="PS51078"/>
    </source>
</evidence>
<protein>
    <submittedName>
        <fullName evidence="5">IclR family transcriptional regulator</fullName>
    </submittedName>
</protein>
<dbReference type="InterPro" id="IPR005471">
    <property type="entry name" value="Tscrpt_reg_IclR_N"/>
</dbReference>
<dbReference type="Proteomes" id="UP000217448">
    <property type="component" value="Unassembled WGS sequence"/>
</dbReference>
<evidence type="ECO:0000256" key="1">
    <source>
        <dbReference type="ARBA" id="ARBA00023125"/>
    </source>
</evidence>
<gene>
    <name evidence="5" type="ORF">CLG85_023160</name>
</gene>
<dbReference type="PANTHER" id="PTHR30136">
    <property type="entry name" value="HELIX-TURN-HELIX TRANSCRIPTIONAL REGULATOR, ICLR FAMILY"/>
    <property type="match status" value="1"/>
</dbReference>
<comment type="caution">
    <text evidence="5">The sequence shown here is derived from an EMBL/GenBank/DDBJ whole genome shotgun (WGS) entry which is preliminary data.</text>
</comment>
<reference evidence="6" key="1">
    <citation type="submission" date="2023-07" db="EMBL/GenBank/DDBJ databases">
        <title>Yangia mangrovi SAOS 153D genome.</title>
        <authorList>
            <person name="Verma A."/>
            <person name="Pal Y."/>
            <person name="Sundharam S."/>
            <person name="Bisht B."/>
            <person name="Srinivasan K."/>
        </authorList>
    </citation>
    <scope>NUCLEOTIDE SEQUENCE [LARGE SCALE GENOMIC DNA]</scope>
    <source>
        <strain evidence="6">SAOS 153D</strain>
    </source>
</reference>
<name>A0ABT2KT94_9RHOB</name>
<dbReference type="Pfam" id="PF01614">
    <property type="entry name" value="IclR_C"/>
    <property type="match status" value="1"/>
</dbReference>